<proteinExistence type="predicted"/>
<dbReference type="GeneID" id="14865915"/>
<keyword evidence="2" id="KW-1185">Reference proteome</keyword>
<name>F4QEE3_CACFS</name>
<dbReference type="Proteomes" id="UP000007797">
    <property type="component" value="Unassembled WGS sequence"/>
</dbReference>
<dbReference type="EMBL" id="GL883029">
    <property type="protein sequence ID" value="EGG14090.1"/>
    <property type="molecule type" value="Genomic_DNA"/>
</dbReference>
<gene>
    <name evidence="1" type="ORF">DFA_11854</name>
</gene>
<dbReference type="KEGG" id="dfa:DFA_11854"/>
<organism evidence="1 2">
    <name type="scientific">Cavenderia fasciculata</name>
    <name type="common">Slime mold</name>
    <name type="synonym">Dictyostelium fasciculatum</name>
    <dbReference type="NCBI Taxonomy" id="261658"/>
    <lineage>
        <taxon>Eukaryota</taxon>
        <taxon>Amoebozoa</taxon>
        <taxon>Evosea</taxon>
        <taxon>Eumycetozoa</taxon>
        <taxon>Dictyostelia</taxon>
        <taxon>Acytosteliales</taxon>
        <taxon>Cavenderiaceae</taxon>
        <taxon>Cavenderia</taxon>
    </lineage>
</organism>
<evidence type="ECO:0000313" key="2">
    <source>
        <dbReference type="Proteomes" id="UP000007797"/>
    </source>
</evidence>
<dbReference type="RefSeq" id="XP_004350798.1">
    <property type="nucleotide sequence ID" value="XM_004350747.1"/>
</dbReference>
<dbReference type="AlphaFoldDB" id="F4QEE3"/>
<accession>F4QEE3</accession>
<evidence type="ECO:0000313" key="1">
    <source>
        <dbReference type="EMBL" id="EGG14090.1"/>
    </source>
</evidence>
<sequence>MSTAKCGRCFQCISNTLKCDTEFSNCTRVIPNKCSSIFECPPSQNCNVGNGTCLDRAKIGDECQKGIENPVFTICLLYPKNNSREIVSNYFSQGEGENCPKVSSLLSTCDPNQVMSLSKGNW</sequence>
<reference evidence="2" key="1">
    <citation type="journal article" date="2011" name="Genome Res.">
        <title>Phylogeny-wide analysis of social amoeba genomes highlights ancient origins for complex intercellular communication.</title>
        <authorList>
            <person name="Heidel A.J."/>
            <person name="Lawal H.M."/>
            <person name="Felder M."/>
            <person name="Schilde C."/>
            <person name="Helps N.R."/>
            <person name="Tunggal B."/>
            <person name="Rivero F."/>
            <person name="John U."/>
            <person name="Schleicher M."/>
            <person name="Eichinger L."/>
            <person name="Platzer M."/>
            <person name="Noegel A.A."/>
            <person name="Schaap P."/>
            <person name="Gloeckner G."/>
        </authorList>
    </citation>
    <scope>NUCLEOTIDE SEQUENCE [LARGE SCALE GENOMIC DNA]</scope>
    <source>
        <strain evidence="2">SH3</strain>
    </source>
</reference>
<protein>
    <submittedName>
        <fullName evidence="1">Uncharacterized protein</fullName>
    </submittedName>
</protein>